<evidence type="ECO:0000313" key="3">
    <source>
        <dbReference type="Proteomes" id="UP000002169"/>
    </source>
</evidence>
<feature type="region of interest" description="Disordered" evidence="1">
    <location>
        <begin position="46"/>
        <end position="269"/>
    </location>
</feature>
<reference evidence="3" key="1">
    <citation type="submission" date="2008-02" db="EMBL/GenBank/DDBJ databases">
        <title>Complete sequence of chromosome 2 of Burkholderia cenocepacia MC0-3.</title>
        <authorList>
            <person name="Copeland A."/>
            <person name="Lucas S."/>
            <person name="Lapidus A."/>
            <person name="Barry K."/>
            <person name="Bruce D."/>
            <person name="Goodwin L."/>
            <person name="Glavina del Rio T."/>
            <person name="Dalin E."/>
            <person name="Tice H."/>
            <person name="Pitluck S."/>
            <person name="Chain P."/>
            <person name="Malfatti S."/>
            <person name="Shin M."/>
            <person name="Vergez L."/>
            <person name="Schmutz J."/>
            <person name="Larimer F."/>
            <person name="Land M."/>
            <person name="Hauser L."/>
            <person name="Kyrpides N."/>
            <person name="Mikhailova N."/>
            <person name="Tiedje J."/>
            <person name="Richardson P."/>
        </authorList>
    </citation>
    <scope>NUCLEOTIDE SEQUENCE [LARGE SCALE GENOMIC DNA]</scope>
    <source>
        <strain evidence="3">MC0-3</strain>
    </source>
</reference>
<dbReference type="AlphaFoldDB" id="B1K4R9"/>
<sequence>MPRTEERDPSLHPAEFGHDALAHDTESADGHITSSRLDRARFQALEPQPPLRSRIAQWNHEVRQATREDHSPPTWVSRPEPSRSVDMTPPLPGSPTPLVSAPPGRRPIGATSSRHRPAPFDHHRPTANDDAHDARWRPDDGDFRMDGRWMPMPSRPVSPMSSLHERAVPLERHASASDDGRVPLLSDDDGFRTEPRHTPFPSRPVTPSTTFDPSDRDSHAGTSAFTDRATYDASNNWQDPSFQNDFTPGMQRPGQPRRPGMNGPDDRWTSRLRPWENVIEGGASVMAMMARTIINVVQSIAQIFEKWGDALVSLTRR</sequence>
<feature type="compositionally biased region" description="Polar residues" evidence="1">
    <location>
        <begin position="232"/>
        <end position="246"/>
    </location>
</feature>
<dbReference type="HOGENOM" id="CLU_876247_0_0_4"/>
<evidence type="ECO:0000313" key="2">
    <source>
        <dbReference type="EMBL" id="ACA95014.1"/>
    </source>
</evidence>
<accession>B1K4R9</accession>
<name>B1K4R9_BURO0</name>
<feature type="compositionally biased region" description="Basic and acidic residues" evidence="1">
    <location>
        <begin position="118"/>
        <end position="147"/>
    </location>
</feature>
<gene>
    <name evidence="2" type="ordered locus">Bcenmc03_5893</name>
</gene>
<organism evidence="2 3">
    <name type="scientific">Burkholderia orbicola (strain MC0-3)</name>
    <dbReference type="NCBI Taxonomy" id="406425"/>
    <lineage>
        <taxon>Bacteria</taxon>
        <taxon>Pseudomonadati</taxon>
        <taxon>Pseudomonadota</taxon>
        <taxon>Betaproteobacteria</taxon>
        <taxon>Burkholderiales</taxon>
        <taxon>Burkholderiaceae</taxon>
        <taxon>Burkholderia</taxon>
        <taxon>Burkholderia cepacia complex</taxon>
        <taxon>Burkholderia orbicola</taxon>
    </lineage>
</organism>
<proteinExistence type="predicted"/>
<evidence type="ECO:0000256" key="1">
    <source>
        <dbReference type="SAM" id="MobiDB-lite"/>
    </source>
</evidence>
<feature type="compositionally biased region" description="Low complexity" evidence="1">
    <location>
        <begin position="150"/>
        <end position="162"/>
    </location>
</feature>
<protein>
    <submittedName>
        <fullName evidence="2">Uncharacterized protein</fullName>
    </submittedName>
</protein>
<dbReference type="Proteomes" id="UP000002169">
    <property type="component" value="Chromosome 2"/>
</dbReference>
<feature type="compositionally biased region" description="Low complexity" evidence="1">
    <location>
        <begin position="248"/>
        <end position="263"/>
    </location>
</feature>
<feature type="compositionally biased region" description="Basic and acidic residues" evidence="1">
    <location>
        <begin position="163"/>
        <end position="181"/>
    </location>
</feature>
<dbReference type="EMBL" id="CP000959">
    <property type="protein sequence ID" value="ACA95014.1"/>
    <property type="molecule type" value="Genomic_DNA"/>
</dbReference>
<dbReference type="KEGG" id="bcm:Bcenmc03_5893"/>
<feature type="compositionally biased region" description="Basic and acidic residues" evidence="1">
    <location>
        <begin position="60"/>
        <end position="71"/>
    </location>
</feature>